<feature type="domain" description="Pyridoxamine 5'-phosphate oxidase N-terminal" evidence="1">
    <location>
        <begin position="29"/>
        <end position="153"/>
    </location>
</feature>
<evidence type="ECO:0000259" key="1">
    <source>
        <dbReference type="Pfam" id="PF01243"/>
    </source>
</evidence>
<dbReference type="OrthoDB" id="3255142at2"/>
<accession>A6NRL5</accession>
<dbReference type="Gene3D" id="2.30.110.10">
    <property type="entry name" value="Electron Transport, Fmn-binding Protein, Chain A"/>
    <property type="match status" value="1"/>
</dbReference>
<name>A6NRL5_9FIRM</name>
<reference evidence="2 3" key="1">
    <citation type="submission" date="2007-04" db="EMBL/GenBank/DDBJ databases">
        <authorList>
            <person name="Fulton L."/>
            <person name="Clifton S."/>
            <person name="Fulton B."/>
            <person name="Xu J."/>
            <person name="Minx P."/>
            <person name="Pepin K.H."/>
            <person name="Johnson M."/>
            <person name="Thiruvilangam P."/>
            <person name="Bhonagiri V."/>
            <person name="Nash W.E."/>
            <person name="Mardis E.R."/>
            <person name="Wilson R.K."/>
        </authorList>
    </citation>
    <scope>NUCLEOTIDE SEQUENCE [LARGE SCALE GENOMIC DNA]</scope>
    <source>
        <strain evidence="2 3">ATCC 29799</strain>
    </source>
</reference>
<dbReference type="InterPro" id="IPR011576">
    <property type="entry name" value="Pyridox_Oxase_N"/>
</dbReference>
<dbReference type="Pfam" id="PF01243">
    <property type="entry name" value="PNPOx_N"/>
    <property type="match status" value="1"/>
</dbReference>
<gene>
    <name evidence="2" type="ORF">BACCAP_00843</name>
</gene>
<evidence type="ECO:0000313" key="3">
    <source>
        <dbReference type="Proteomes" id="UP000003639"/>
    </source>
</evidence>
<dbReference type="Proteomes" id="UP000003639">
    <property type="component" value="Unassembled WGS sequence"/>
</dbReference>
<dbReference type="AlphaFoldDB" id="A6NRL5"/>
<sequence>MTHEEFQAAVNYWKEKDAKSVKMERSKLAEAVEAYIRSKNTGALATGAGDFVRCTPLEYSYHDGFFWIFSEGGEKFIALEKNSNVCLAIFDGYGAPGGLHGMQVMGRAEMVEPFSEEYMSHAAYRKVSTAFLEKQKPPMNLIRIKPTRIDYLCSEFKKEGCSSRQTLVLEE</sequence>
<proteinExistence type="predicted"/>
<comment type="caution">
    <text evidence="2">The sequence shown here is derived from an EMBL/GenBank/DDBJ whole genome shotgun (WGS) entry which is preliminary data.</text>
</comment>
<reference evidence="2 3" key="2">
    <citation type="submission" date="2007-06" db="EMBL/GenBank/DDBJ databases">
        <title>Draft genome sequence of Pseudoflavonifractor capillosus ATCC 29799.</title>
        <authorList>
            <person name="Sudarsanam P."/>
            <person name="Ley R."/>
            <person name="Guruge J."/>
            <person name="Turnbaugh P.J."/>
            <person name="Mahowald M."/>
            <person name="Liep D."/>
            <person name="Gordon J."/>
        </authorList>
    </citation>
    <scope>NUCLEOTIDE SEQUENCE [LARGE SCALE GENOMIC DNA]</scope>
    <source>
        <strain evidence="2 3">ATCC 29799</strain>
    </source>
</reference>
<dbReference type="STRING" id="411467.BACCAP_00843"/>
<organism evidence="2 3">
    <name type="scientific">Pseudoflavonifractor capillosus ATCC 29799</name>
    <dbReference type="NCBI Taxonomy" id="411467"/>
    <lineage>
        <taxon>Bacteria</taxon>
        <taxon>Bacillati</taxon>
        <taxon>Bacillota</taxon>
        <taxon>Clostridia</taxon>
        <taxon>Eubacteriales</taxon>
        <taxon>Oscillospiraceae</taxon>
        <taxon>Pseudoflavonifractor</taxon>
    </lineage>
</organism>
<keyword evidence="3" id="KW-1185">Reference proteome</keyword>
<dbReference type="InterPro" id="IPR012349">
    <property type="entry name" value="Split_barrel_FMN-bd"/>
</dbReference>
<dbReference type="EMBL" id="AAXG02000006">
    <property type="protein sequence ID" value="EDN01275.1"/>
    <property type="molecule type" value="Genomic_DNA"/>
</dbReference>
<evidence type="ECO:0000313" key="2">
    <source>
        <dbReference type="EMBL" id="EDN01275.1"/>
    </source>
</evidence>
<dbReference type="eggNOG" id="COG3467">
    <property type="taxonomic scope" value="Bacteria"/>
</dbReference>
<dbReference type="SUPFAM" id="SSF50475">
    <property type="entry name" value="FMN-binding split barrel"/>
    <property type="match status" value="1"/>
</dbReference>
<protein>
    <submittedName>
        <fullName evidence="2">Pyridoxamine 5'-phosphate oxidase family protein</fullName>
    </submittedName>
</protein>